<dbReference type="AlphaFoldDB" id="A0A2M8NY79"/>
<gene>
    <name evidence="2" type="ORF">CUN51_08455</name>
</gene>
<keyword evidence="1" id="KW-1133">Transmembrane helix</keyword>
<proteinExistence type="predicted"/>
<feature type="transmembrane region" description="Helical" evidence="1">
    <location>
        <begin position="58"/>
        <end position="81"/>
    </location>
</feature>
<organism evidence="2 3">
    <name type="scientific">Candidatus Thermofonsia Clade 1 bacterium</name>
    <dbReference type="NCBI Taxonomy" id="2364210"/>
    <lineage>
        <taxon>Bacteria</taxon>
        <taxon>Bacillati</taxon>
        <taxon>Chloroflexota</taxon>
        <taxon>Candidatus Thermofontia</taxon>
        <taxon>Candidatus Thermofonsia Clade 1</taxon>
    </lineage>
</organism>
<dbReference type="Proteomes" id="UP000228921">
    <property type="component" value="Unassembled WGS sequence"/>
</dbReference>
<evidence type="ECO:0008006" key="4">
    <source>
        <dbReference type="Google" id="ProtNLM"/>
    </source>
</evidence>
<evidence type="ECO:0000256" key="1">
    <source>
        <dbReference type="SAM" id="Phobius"/>
    </source>
</evidence>
<reference evidence="2 3" key="1">
    <citation type="submission" date="2017-11" db="EMBL/GenBank/DDBJ databases">
        <title>Evolution of Phototrophy in the Chloroflexi Phylum Driven by Horizontal Gene Transfer.</title>
        <authorList>
            <person name="Ward L.M."/>
            <person name="Hemp J."/>
            <person name="Shih P.M."/>
            <person name="Mcglynn S.E."/>
            <person name="Fischer W."/>
        </authorList>
    </citation>
    <scope>NUCLEOTIDE SEQUENCE [LARGE SCALE GENOMIC DNA]</scope>
    <source>
        <strain evidence="2">CP2_2F</strain>
    </source>
</reference>
<sequence length="90" mass="9775">MPSPPIVFGFLLATLYGALFHLIFGGSTRQLALYLLASWLGFAIGQIFGAIFEVNALAIGVLNTFTATFGAWTALFIMRFLSGREIKGQE</sequence>
<keyword evidence="1" id="KW-0472">Membrane</keyword>
<comment type="caution">
    <text evidence="2">The sequence shown here is derived from an EMBL/GenBank/DDBJ whole genome shotgun (WGS) entry which is preliminary data.</text>
</comment>
<evidence type="ECO:0000313" key="2">
    <source>
        <dbReference type="EMBL" id="PJF30245.1"/>
    </source>
</evidence>
<feature type="transmembrane region" description="Helical" evidence="1">
    <location>
        <begin position="31"/>
        <end position="52"/>
    </location>
</feature>
<name>A0A2M8NY79_9CHLR</name>
<feature type="transmembrane region" description="Helical" evidence="1">
    <location>
        <begin position="6"/>
        <end position="24"/>
    </location>
</feature>
<protein>
    <recommendedName>
        <fullName evidence="4">GlsB/YeaQ/YmgE family stress response membrane protein</fullName>
    </recommendedName>
</protein>
<dbReference type="EMBL" id="PGTK01000013">
    <property type="protein sequence ID" value="PJF30245.1"/>
    <property type="molecule type" value="Genomic_DNA"/>
</dbReference>
<evidence type="ECO:0000313" key="3">
    <source>
        <dbReference type="Proteomes" id="UP000228921"/>
    </source>
</evidence>
<accession>A0A2M8NY79</accession>
<keyword evidence="1" id="KW-0812">Transmembrane</keyword>